<dbReference type="AlphaFoldDB" id="A0A484M3S5"/>
<proteinExistence type="predicted"/>
<name>A0A484M3S5_9ASTE</name>
<dbReference type="Proteomes" id="UP000595140">
    <property type="component" value="Unassembled WGS sequence"/>
</dbReference>
<evidence type="ECO:0000313" key="3">
    <source>
        <dbReference type="Proteomes" id="UP000595140"/>
    </source>
</evidence>
<evidence type="ECO:0000256" key="1">
    <source>
        <dbReference type="SAM" id="MobiDB-lite"/>
    </source>
</evidence>
<keyword evidence="3" id="KW-1185">Reference proteome</keyword>
<protein>
    <submittedName>
        <fullName evidence="2">Uncharacterized protein</fullName>
    </submittedName>
</protein>
<reference evidence="2 3" key="1">
    <citation type="submission" date="2018-04" db="EMBL/GenBank/DDBJ databases">
        <authorList>
            <person name="Vogel A."/>
        </authorList>
    </citation>
    <scope>NUCLEOTIDE SEQUENCE [LARGE SCALE GENOMIC DNA]</scope>
</reference>
<feature type="region of interest" description="Disordered" evidence="1">
    <location>
        <begin position="22"/>
        <end position="42"/>
    </location>
</feature>
<organism evidence="2 3">
    <name type="scientific">Cuscuta campestris</name>
    <dbReference type="NCBI Taxonomy" id="132261"/>
    <lineage>
        <taxon>Eukaryota</taxon>
        <taxon>Viridiplantae</taxon>
        <taxon>Streptophyta</taxon>
        <taxon>Embryophyta</taxon>
        <taxon>Tracheophyta</taxon>
        <taxon>Spermatophyta</taxon>
        <taxon>Magnoliopsida</taxon>
        <taxon>eudicotyledons</taxon>
        <taxon>Gunneridae</taxon>
        <taxon>Pentapetalae</taxon>
        <taxon>asterids</taxon>
        <taxon>lamiids</taxon>
        <taxon>Solanales</taxon>
        <taxon>Convolvulaceae</taxon>
        <taxon>Cuscuteae</taxon>
        <taxon>Cuscuta</taxon>
        <taxon>Cuscuta subgen. Grammica</taxon>
        <taxon>Cuscuta sect. Cleistogrammica</taxon>
    </lineage>
</organism>
<dbReference type="EMBL" id="OOIL02002582">
    <property type="protein sequence ID" value="VFQ83481.1"/>
    <property type="molecule type" value="Genomic_DNA"/>
</dbReference>
<evidence type="ECO:0000313" key="2">
    <source>
        <dbReference type="EMBL" id="VFQ83481.1"/>
    </source>
</evidence>
<sequence length="95" mass="10790">MGRCAAVWRTCETGGRVALKEKKKRKQSFNLPSPENRGIPPGEERRRAILGFAQHGEDQFYKFGKVRDTGRMVESIYCGDLTLGRMGELEMVRTV</sequence>
<accession>A0A484M3S5</accession>
<gene>
    <name evidence="2" type="ORF">CCAM_LOCUS25257</name>
</gene>